<evidence type="ECO:0000313" key="4">
    <source>
        <dbReference type="Proteomes" id="UP000019678"/>
    </source>
</evidence>
<accession>A0A017T132</accession>
<proteinExistence type="predicted"/>
<organism evidence="3 4">
    <name type="scientific">Chondromyces apiculatus DSM 436</name>
    <dbReference type="NCBI Taxonomy" id="1192034"/>
    <lineage>
        <taxon>Bacteria</taxon>
        <taxon>Pseudomonadati</taxon>
        <taxon>Myxococcota</taxon>
        <taxon>Polyangia</taxon>
        <taxon>Polyangiales</taxon>
        <taxon>Polyangiaceae</taxon>
        <taxon>Chondromyces</taxon>
    </lineage>
</organism>
<sequence length="327" mass="34931">MRWYIVAASAMALTACRADEKSDRALGAERDGLQHGGQPATQPAENRIDWGQVQNYEEQARVESAYSVNEARASYDEAQQQRFEEQQRYEAQMAADEQQRYEEQMAADEQAFLEEQAALREERAALREDRAALREDQAALREDQAALEEQAAQEASGGAIVATDEEVDRRVTGQTARERGENMAAAAASRSRVAPPTEYPASGGWAPMTGIDPRGALNQGSGNQGLGNRGVGVTPSSQEMRQQQRNVPTGSPYTPGQRGGTSAQPNQNPTTGSPYTSNQQAPGVRPGQSQGTGMTGIPGRPAMPSAPAVQAGPGGIQAPAPITPPTR</sequence>
<feature type="region of interest" description="Disordered" evidence="2">
    <location>
        <begin position="19"/>
        <end position="48"/>
    </location>
</feature>
<dbReference type="PROSITE" id="PS51257">
    <property type="entry name" value="PROKAR_LIPOPROTEIN"/>
    <property type="match status" value="1"/>
</dbReference>
<feature type="compositionally biased region" description="Basic and acidic residues" evidence="2">
    <location>
        <begin position="19"/>
        <end position="33"/>
    </location>
</feature>
<keyword evidence="1" id="KW-0175">Coiled coil</keyword>
<name>A0A017T132_9BACT</name>
<dbReference type="AlphaFoldDB" id="A0A017T132"/>
<gene>
    <name evidence="3" type="ORF">CAP_6356</name>
</gene>
<keyword evidence="4" id="KW-1185">Reference proteome</keyword>
<feature type="compositionally biased region" description="Low complexity" evidence="2">
    <location>
        <begin position="184"/>
        <end position="194"/>
    </location>
</feature>
<dbReference type="EMBL" id="ASRX01000053">
    <property type="protein sequence ID" value="EYF02933.1"/>
    <property type="molecule type" value="Genomic_DNA"/>
</dbReference>
<evidence type="ECO:0000256" key="2">
    <source>
        <dbReference type="SAM" id="MobiDB-lite"/>
    </source>
</evidence>
<evidence type="ECO:0000256" key="1">
    <source>
        <dbReference type="SAM" id="Coils"/>
    </source>
</evidence>
<reference evidence="3 4" key="1">
    <citation type="submission" date="2013-05" db="EMBL/GenBank/DDBJ databases">
        <title>Genome assembly of Chondromyces apiculatus DSM 436.</title>
        <authorList>
            <person name="Sharma G."/>
            <person name="Khatri I."/>
            <person name="Kaur C."/>
            <person name="Mayilraj S."/>
            <person name="Subramanian S."/>
        </authorList>
    </citation>
    <scope>NUCLEOTIDE SEQUENCE [LARGE SCALE GENOMIC DNA]</scope>
    <source>
        <strain evidence="3 4">DSM 436</strain>
    </source>
</reference>
<protein>
    <submittedName>
        <fullName evidence="3">Uncharacterized protein</fullName>
    </submittedName>
</protein>
<feature type="coiled-coil region" evidence="1">
    <location>
        <begin position="68"/>
        <end position="150"/>
    </location>
</feature>
<evidence type="ECO:0000313" key="3">
    <source>
        <dbReference type="EMBL" id="EYF02933.1"/>
    </source>
</evidence>
<dbReference type="OrthoDB" id="10017350at2"/>
<dbReference type="RefSeq" id="WP_044246880.1">
    <property type="nucleotide sequence ID" value="NZ_ASRX01000053.1"/>
</dbReference>
<feature type="region of interest" description="Disordered" evidence="2">
    <location>
        <begin position="164"/>
        <end position="327"/>
    </location>
</feature>
<feature type="compositionally biased region" description="Polar residues" evidence="2">
    <location>
        <begin position="234"/>
        <end position="292"/>
    </location>
</feature>
<feature type="compositionally biased region" description="Basic and acidic residues" evidence="2">
    <location>
        <begin position="167"/>
        <end position="181"/>
    </location>
</feature>
<comment type="caution">
    <text evidence="3">The sequence shown here is derived from an EMBL/GenBank/DDBJ whole genome shotgun (WGS) entry which is preliminary data.</text>
</comment>
<dbReference type="STRING" id="1192034.CAP_6356"/>
<dbReference type="Proteomes" id="UP000019678">
    <property type="component" value="Unassembled WGS sequence"/>
</dbReference>